<evidence type="ECO:0000256" key="1">
    <source>
        <dbReference type="SAM" id="MobiDB-lite"/>
    </source>
</evidence>
<organism evidence="2 3">
    <name type="scientific">Dendrobium thyrsiflorum</name>
    <name type="common">Pinecone-like raceme dendrobium</name>
    <name type="synonym">Orchid</name>
    <dbReference type="NCBI Taxonomy" id="117978"/>
    <lineage>
        <taxon>Eukaryota</taxon>
        <taxon>Viridiplantae</taxon>
        <taxon>Streptophyta</taxon>
        <taxon>Embryophyta</taxon>
        <taxon>Tracheophyta</taxon>
        <taxon>Spermatophyta</taxon>
        <taxon>Magnoliopsida</taxon>
        <taxon>Liliopsida</taxon>
        <taxon>Asparagales</taxon>
        <taxon>Orchidaceae</taxon>
        <taxon>Epidendroideae</taxon>
        <taxon>Malaxideae</taxon>
        <taxon>Dendrobiinae</taxon>
        <taxon>Dendrobium</taxon>
    </lineage>
</organism>
<dbReference type="EMBL" id="JANQDX010000005">
    <property type="protein sequence ID" value="KAL0924066.1"/>
    <property type="molecule type" value="Genomic_DNA"/>
</dbReference>
<sequence length="199" mass="21950">MMAQMTAMMQMMQRNVAVGPAPTPPVDPPNLQMLQILGIRGIPGNGQGAQNTTRHPTPQNIASTSEPVTAAQVQTSTFTQRPDQASSSKPDKVKSSKRKTRLKKPREKKNATQRVIDSLDEYYQTLRQPIKLANFMSGLKVGEAEEDGDANSLPTEVCRVISVVSSMSVKRKYVKETALESCMVVSPMDYSSEEDLYFP</sequence>
<feature type="compositionally biased region" description="Polar residues" evidence="1">
    <location>
        <begin position="48"/>
        <end position="85"/>
    </location>
</feature>
<gene>
    <name evidence="2" type="ORF">M5K25_004871</name>
</gene>
<protein>
    <submittedName>
        <fullName evidence="2">Uncharacterized protein</fullName>
    </submittedName>
</protein>
<feature type="compositionally biased region" description="Basic residues" evidence="1">
    <location>
        <begin position="95"/>
        <end position="107"/>
    </location>
</feature>
<evidence type="ECO:0000313" key="2">
    <source>
        <dbReference type="EMBL" id="KAL0924066.1"/>
    </source>
</evidence>
<comment type="caution">
    <text evidence="2">The sequence shown here is derived from an EMBL/GenBank/DDBJ whole genome shotgun (WGS) entry which is preliminary data.</text>
</comment>
<proteinExistence type="predicted"/>
<keyword evidence="3" id="KW-1185">Reference proteome</keyword>
<evidence type="ECO:0000313" key="3">
    <source>
        <dbReference type="Proteomes" id="UP001552299"/>
    </source>
</evidence>
<name>A0ABD0VN49_DENTH</name>
<feature type="region of interest" description="Disordered" evidence="1">
    <location>
        <begin position="41"/>
        <end position="111"/>
    </location>
</feature>
<accession>A0ABD0VN49</accession>
<dbReference type="Proteomes" id="UP001552299">
    <property type="component" value="Unassembled WGS sequence"/>
</dbReference>
<reference evidence="2 3" key="1">
    <citation type="journal article" date="2024" name="Plant Biotechnol. J.">
        <title>Dendrobium thyrsiflorum genome and its molecular insights into genes involved in important horticultural traits.</title>
        <authorList>
            <person name="Chen B."/>
            <person name="Wang J.Y."/>
            <person name="Zheng P.J."/>
            <person name="Li K.L."/>
            <person name="Liang Y.M."/>
            <person name="Chen X.F."/>
            <person name="Zhang C."/>
            <person name="Zhao X."/>
            <person name="He X."/>
            <person name="Zhang G.Q."/>
            <person name="Liu Z.J."/>
            <person name="Xu Q."/>
        </authorList>
    </citation>
    <scope>NUCLEOTIDE SEQUENCE [LARGE SCALE GENOMIC DNA]</scope>
    <source>
        <strain evidence="2">GZMU011</strain>
    </source>
</reference>
<dbReference type="AlphaFoldDB" id="A0ABD0VN49"/>